<dbReference type="InterPro" id="IPR021401">
    <property type="entry name" value="DUF3040"/>
</dbReference>
<gene>
    <name evidence="2" type="ORF">HJ588_11270</name>
</gene>
<protein>
    <submittedName>
        <fullName evidence="2">DUF3040 domain-containing protein</fullName>
    </submittedName>
</protein>
<keyword evidence="1" id="KW-1133">Transmembrane helix</keyword>
<dbReference type="AlphaFoldDB" id="A0A849ASZ8"/>
<dbReference type="Proteomes" id="UP000557772">
    <property type="component" value="Unassembled WGS sequence"/>
</dbReference>
<dbReference type="Pfam" id="PF11239">
    <property type="entry name" value="DUF3040"/>
    <property type="match status" value="1"/>
</dbReference>
<organism evidence="2 3">
    <name type="scientific">Flexivirga aerilata</name>
    <dbReference type="NCBI Taxonomy" id="1656889"/>
    <lineage>
        <taxon>Bacteria</taxon>
        <taxon>Bacillati</taxon>
        <taxon>Actinomycetota</taxon>
        <taxon>Actinomycetes</taxon>
        <taxon>Micrococcales</taxon>
        <taxon>Dermacoccaceae</taxon>
        <taxon>Flexivirga</taxon>
    </lineage>
</organism>
<keyword evidence="1" id="KW-0812">Transmembrane</keyword>
<evidence type="ECO:0000256" key="1">
    <source>
        <dbReference type="SAM" id="Phobius"/>
    </source>
</evidence>
<sequence length="137" mass="14881">MPLSEHEQRLLDQMEQALKVEDPKFASHMVAHPGRSKLRRRIAIGVVGVLAGLALVLVGVTITQIWLGVVGFAVMVAAGAYAFAPGKGREFGTVQDDGSIVAASGSGRRHRGTTAAQSGSFMERLEQRWDKRREQGW</sequence>
<evidence type="ECO:0000313" key="2">
    <source>
        <dbReference type="EMBL" id="NNG39852.1"/>
    </source>
</evidence>
<feature type="transmembrane region" description="Helical" evidence="1">
    <location>
        <begin position="42"/>
        <end position="59"/>
    </location>
</feature>
<evidence type="ECO:0000313" key="3">
    <source>
        <dbReference type="Proteomes" id="UP000557772"/>
    </source>
</evidence>
<feature type="transmembrane region" description="Helical" evidence="1">
    <location>
        <begin position="65"/>
        <end position="84"/>
    </location>
</feature>
<keyword evidence="1" id="KW-0472">Membrane</keyword>
<keyword evidence="3" id="KW-1185">Reference proteome</keyword>
<reference evidence="2 3" key="1">
    <citation type="submission" date="2020-05" db="EMBL/GenBank/DDBJ databases">
        <title>Flexivirga sp. ID2601S isolated from air conditioner.</title>
        <authorList>
            <person name="Kim D.H."/>
        </authorList>
    </citation>
    <scope>NUCLEOTIDE SEQUENCE [LARGE SCALE GENOMIC DNA]</scope>
    <source>
        <strain evidence="2 3">ID2601S</strain>
    </source>
</reference>
<proteinExistence type="predicted"/>
<comment type="caution">
    <text evidence="2">The sequence shown here is derived from an EMBL/GenBank/DDBJ whole genome shotgun (WGS) entry which is preliminary data.</text>
</comment>
<dbReference type="EMBL" id="JABENB010000001">
    <property type="protein sequence ID" value="NNG39852.1"/>
    <property type="molecule type" value="Genomic_DNA"/>
</dbReference>
<accession>A0A849ASZ8</accession>
<name>A0A849ASZ8_9MICO</name>